<evidence type="ECO:0000313" key="2">
    <source>
        <dbReference type="EMBL" id="NYD21981.1"/>
    </source>
</evidence>
<name>A0A7Y9IZZ8_9ACTN</name>
<dbReference type="RefSeq" id="WP_179750660.1">
    <property type="nucleotide sequence ID" value="NZ_BAAAGN010000005.1"/>
</dbReference>
<keyword evidence="3" id="KW-1185">Reference proteome</keyword>
<sequence length="63" mass="6854">MSALVVLILLVALAVAAPMCGADTRWPGAGARPDKPRRGKRYRLVHDAATAHAVRRDQFDRTS</sequence>
<comment type="caution">
    <text evidence="2">The sequence shown here is derived from an EMBL/GenBank/DDBJ whole genome shotgun (WGS) entry which is preliminary data.</text>
</comment>
<reference evidence="2 3" key="1">
    <citation type="submission" date="2020-07" db="EMBL/GenBank/DDBJ databases">
        <title>Sequencing the genomes of 1000 actinobacteria strains.</title>
        <authorList>
            <person name="Klenk H.-P."/>
        </authorList>
    </citation>
    <scope>NUCLEOTIDE SEQUENCE [LARGE SCALE GENOMIC DNA]</scope>
    <source>
        <strain evidence="2 3">DSM 7487</strain>
    </source>
</reference>
<dbReference type="Proteomes" id="UP000521922">
    <property type="component" value="Unassembled WGS sequence"/>
</dbReference>
<accession>A0A7Y9IZZ8</accession>
<evidence type="ECO:0000313" key="3">
    <source>
        <dbReference type="Proteomes" id="UP000521922"/>
    </source>
</evidence>
<organism evidence="2 3">
    <name type="scientific">Kineococcus aurantiacus</name>
    <dbReference type="NCBI Taxonomy" id="37633"/>
    <lineage>
        <taxon>Bacteria</taxon>
        <taxon>Bacillati</taxon>
        <taxon>Actinomycetota</taxon>
        <taxon>Actinomycetes</taxon>
        <taxon>Kineosporiales</taxon>
        <taxon>Kineosporiaceae</taxon>
        <taxon>Kineococcus</taxon>
    </lineage>
</organism>
<proteinExistence type="predicted"/>
<feature type="signal peptide" evidence="1">
    <location>
        <begin position="1"/>
        <end position="16"/>
    </location>
</feature>
<gene>
    <name evidence="2" type="ORF">BJ968_001521</name>
</gene>
<keyword evidence="1" id="KW-0732">Signal</keyword>
<protein>
    <submittedName>
        <fullName evidence="2">Uncharacterized protein</fullName>
    </submittedName>
</protein>
<dbReference type="AlphaFoldDB" id="A0A7Y9IZZ8"/>
<dbReference type="EMBL" id="JACCBB010000001">
    <property type="protein sequence ID" value="NYD21981.1"/>
    <property type="molecule type" value="Genomic_DNA"/>
</dbReference>
<feature type="chain" id="PRO_5039151325" evidence="1">
    <location>
        <begin position="17"/>
        <end position="63"/>
    </location>
</feature>
<evidence type="ECO:0000256" key="1">
    <source>
        <dbReference type="SAM" id="SignalP"/>
    </source>
</evidence>